<comment type="caution">
    <text evidence="1">The sequence shown here is derived from an EMBL/GenBank/DDBJ whole genome shotgun (WGS) entry which is preliminary data.</text>
</comment>
<sequence>MIEPTTIEKLTIDEVDYVVAELPEEIQVAVRKYEEWRERQVIATDEVQLVSSALRD</sequence>
<reference evidence="1" key="1">
    <citation type="journal article" date="2015" name="Nature">
        <title>Complex archaea that bridge the gap between prokaryotes and eukaryotes.</title>
        <authorList>
            <person name="Spang A."/>
            <person name="Saw J.H."/>
            <person name="Jorgensen S.L."/>
            <person name="Zaremba-Niedzwiedzka K."/>
            <person name="Martijn J."/>
            <person name="Lind A.E."/>
            <person name="van Eijk R."/>
            <person name="Schleper C."/>
            <person name="Guy L."/>
            <person name="Ettema T.J."/>
        </authorList>
    </citation>
    <scope>NUCLEOTIDE SEQUENCE</scope>
</reference>
<dbReference type="EMBL" id="LAZR01055600">
    <property type="protein sequence ID" value="KKK76012.1"/>
    <property type="molecule type" value="Genomic_DNA"/>
</dbReference>
<dbReference type="AlphaFoldDB" id="A0A0F8Y3L4"/>
<name>A0A0F8Y3L4_9ZZZZ</name>
<protein>
    <submittedName>
        <fullName evidence="1">Uncharacterized protein</fullName>
    </submittedName>
</protein>
<feature type="non-terminal residue" evidence="1">
    <location>
        <position position="56"/>
    </location>
</feature>
<proteinExistence type="predicted"/>
<evidence type="ECO:0000313" key="1">
    <source>
        <dbReference type="EMBL" id="KKK76012.1"/>
    </source>
</evidence>
<gene>
    <name evidence="1" type="ORF">LCGC14_2867980</name>
</gene>
<accession>A0A0F8Y3L4</accession>
<organism evidence="1">
    <name type="scientific">marine sediment metagenome</name>
    <dbReference type="NCBI Taxonomy" id="412755"/>
    <lineage>
        <taxon>unclassified sequences</taxon>
        <taxon>metagenomes</taxon>
        <taxon>ecological metagenomes</taxon>
    </lineage>
</organism>